<dbReference type="NCBIfam" id="TIGR00235">
    <property type="entry name" value="udk"/>
    <property type="match status" value="1"/>
</dbReference>
<gene>
    <name evidence="12" type="ORF">NP493_1043g00005</name>
</gene>
<keyword evidence="6 10" id="KW-0418">Kinase</keyword>
<comment type="pathway">
    <text evidence="2 10">Pyrimidine metabolism; CTP biosynthesis via salvage pathway; CTP from cytidine: step 1/3.</text>
</comment>
<evidence type="ECO:0000259" key="11">
    <source>
        <dbReference type="Pfam" id="PF00485"/>
    </source>
</evidence>
<evidence type="ECO:0000313" key="13">
    <source>
        <dbReference type="Proteomes" id="UP001209878"/>
    </source>
</evidence>
<keyword evidence="13" id="KW-1185">Reference proteome</keyword>
<comment type="catalytic activity">
    <reaction evidence="8 10">
        <text>cytidine + ATP = CMP + ADP + H(+)</text>
        <dbReference type="Rhea" id="RHEA:24674"/>
        <dbReference type="ChEBI" id="CHEBI:15378"/>
        <dbReference type="ChEBI" id="CHEBI:17562"/>
        <dbReference type="ChEBI" id="CHEBI:30616"/>
        <dbReference type="ChEBI" id="CHEBI:60377"/>
        <dbReference type="ChEBI" id="CHEBI:456216"/>
        <dbReference type="EC" id="2.7.1.48"/>
    </reaction>
</comment>
<evidence type="ECO:0000256" key="3">
    <source>
        <dbReference type="ARBA" id="ARBA00005408"/>
    </source>
</evidence>
<organism evidence="12 13">
    <name type="scientific">Ridgeia piscesae</name>
    <name type="common">Tubeworm</name>
    <dbReference type="NCBI Taxonomy" id="27915"/>
    <lineage>
        <taxon>Eukaryota</taxon>
        <taxon>Metazoa</taxon>
        <taxon>Spiralia</taxon>
        <taxon>Lophotrochozoa</taxon>
        <taxon>Annelida</taxon>
        <taxon>Polychaeta</taxon>
        <taxon>Sedentaria</taxon>
        <taxon>Canalipalpata</taxon>
        <taxon>Sabellida</taxon>
        <taxon>Siboglinidae</taxon>
        <taxon>Ridgeia</taxon>
    </lineage>
</organism>
<dbReference type="PRINTS" id="PR00988">
    <property type="entry name" value="URIDINKINASE"/>
</dbReference>
<keyword evidence="5 10" id="KW-0547">Nucleotide-binding</keyword>
<dbReference type="CDD" id="cd02023">
    <property type="entry name" value="UMPK"/>
    <property type="match status" value="1"/>
</dbReference>
<proteinExistence type="inferred from homology"/>
<dbReference type="SUPFAM" id="SSF52540">
    <property type="entry name" value="P-loop containing nucleoside triphosphate hydrolases"/>
    <property type="match status" value="1"/>
</dbReference>
<dbReference type="GO" id="GO:0005524">
    <property type="term" value="F:ATP binding"/>
    <property type="evidence" value="ECO:0007669"/>
    <property type="project" value="UniProtKB-KW"/>
</dbReference>
<comment type="caution">
    <text evidence="12">The sequence shown here is derived from an EMBL/GenBank/DDBJ whole genome shotgun (WGS) entry which is preliminary data.</text>
</comment>
<dbReference type="AlphaFoldDB" id="A0AAD9NKJ2"/>
<comment type="pathway">
    <text evidence="1 10">Pyrimidine metabolism; UMP biosynthesis via salvage pathway; UMP from uridine: step 1/1.</text>
</comment>
<protein>
    <recommendedName>
        <fullName evidence="10">Uridine kinase</fullName>
        <ecNumber evidence="10">2.7.1.48</ecNumber>
    </recommendedName>
</protein>
<evidence type="ECO:0000256" key="8">
    <source>
        <dbReference type="ARBA" id="ARBA00047436"/>
    </source>
</evidence>
<comment type="similarity">
    <text evidence="3 10">Belongs to the uridine kinase family.</text>
</comment>
<comment type="catalytic activity">
    <reaction evidence="9 10">
        <text>uridine + ATP = UMP + ADP + H(+)</text>
        <dbReference type="Rhea" id="RHEA:16825"/>
        <dbReference type="ChEBI" id="CHEBI:15378"/>
        <dbReference type="ChEBI" id="CHEBI:16704"/>
        <dbReference type="ChEBI" id="CHEBI:30616"/>
        <dbReference type="ChEBI" id="CHEBI:57865"/>
        <dbReference type="ChEBI" id="CHEBI:456216"/>
        <dbReference type="EC" id="2.7.1.48"/>
    </reaction>
</comment>
<dbReference type="EC" id="2.7.1.48" evidence="10"/>
<sequence length="258" mass="29021">MASSGKGDQTQGAVRVNGFNDVPKPFLIGVGGGTASGKSTVCSKIMTELGQNEIDQKQKQVVIISQESFYYPLSSTDEPRASRGQYNFDHPSAVDDELILRTLSDLKCGKAVKIPEYDFVTHSRKPDAWRTVYPADVILFEGILVFYFKDIRELFDMKLFVDTDADTRLSRRVVRDIEERGRDLDQILHQYTSLVKPAFEEFCLPTKKYADVIIPRGADNTVAIGLIVQHIEDLLKPNSNLCAKRLRHNSDSLVSRPH</sequence>
<evidence type="ECO:0000256" key="2">
    <source>
        <dbReference type="ARBA" id="ARBA00004784"/>
    </source>
</evidence>
<dbReference type="InterPro" id="IPR006083">
    <property type="entry name" value="PRK/URK"/>
</dbReference>
<dbReference type="EMBL" id="JAODUO010001041">
    <property type="protein sequence ID" value="KAK2171671.1"/>
    <property type="molecule type" value="Genomic_DNA"/>
</dbReference>
<dbReference type="Pfam" id="PF00485">
    <property type="entry name" value="PRK"/>
    <property type="match status" value="1"/>
</dbReference>
<dbReference type="NCBIfam" id="NF004018">
    <property type="entry name" value="PRK05480.1"/>
    <property type="match status" value="1"/>
</dbReference>
<evidence type="ECO:0000256" key="9">
    <source>
        <dbReference type="ARBA" id="ARBA00048909"/>
    </source>
</evidence>
<evidence type="ECO:0000256" key="5">
    <source>
        <dbReference type="ARBA" id="ARBA00022741"/>
    </source>
</evidence>
<dbReference type="PANTHER" id="PTHR10285">
    <property type="entry name" value="URIDINE KINASE"/>
    <property type="match status" value="1"/>
</dbReference>
<keyword evidence="7 10" id="KW-0067">ATP-binding</keyword>
<dbReference type="Gene3D" id="3.40.50.300">
    <property type="entry name" value="P-loop containing nucleotide triphosphate hydrolases"/>
    <property type="match status" value="1"/>
</dbReference>
<dbReference type="GO" id="GO:0004849">
    <property type="term" value="F:uridine kinase activity"/>
    <property type="evidence" value="ECO:0007669"/>
    <property type="project" value="UniProtKB-EC"/>
</dbReference>
<keyword evidence="4 10" id="KW-0808">Transferase</keyword>
<evidence type="ECO:0000256" key="6">
    <source>
        <dbReference type="ARBA" id="ARBA00022777"/>
    </source>
</evidence>
<reference evidence="12" key="1">
    <citation type="journal article" date="2023" name="Mol. Biol. Evol.">
        <title>Third-Generation Sequencing Reveals the Adaptive Role of the Epigenome in Three Deep-Sea Polychaetes.</title>
        <authorList>
            <person name="Perez M."/>
            <person name="Aroh O."/>
            <person name="Sun Y."/>
            <person name="Lan Y."/>
            <person name="Juniper S.K."/>
            <person name="Young C.R."/>
            <person name="Angers B."/>
            <person name="Qian P.Y."/>
        </authorList>
    </citation>
    <scope>NUCLEOTIDE SEQUENCE</scope>
    <source>
        <strain evidence="12">R07B-5</strain>
    </source>
</reference>
<dbReference type="Proteomes" id="UP001209878">
    <property type="component" value="Unassembled WGS sequence"/>
</dbReference>
<dbReference type="FunFam" id="3.40.50.300:FF:000297">
    <property type="entry name" value="Uridine-cytidine kinase 2"/>
    <property type="match status" value="1"/>
</dbReference>
<evidence type="ECO:0000256" key="1">
    <source>
        <dbReference type="ARBA" id="ARBA00004690"/>
    </source>
</evidence>
<dbReference type="InterPro" id="IPR000764">
    <property type="entry name" value="Uridine_kinase-like"/>
</dbReference>
<evidence type="ECO:0000256" key="10">
    <source>
        <dbReference type="RuleBase" id="RU003825"/>
    </source>
</evidence>
<feature type="domain" description="Phosphoribulokinase/uridine kinase" evidence="11">
    <location>
        <begin position="27"/>
        <end position="222"/>
    </location>
</feature>
<dbReference type="InterPro" id="IPR027417">
    <property type="entry name" value="P-loop_NTPase"/>
</dbReference>
<evidence type="ECO:0000256" key="4">
    <source>
        <dbReference type="ARBA" id="ARBA00022679"/>
    </source>
</evidence>
<accession>A0AAD9NKJ2</accession>
<name>A0AAD9NKJ2_RIDPI</name>
<evidence type="ECO:0000256" key="7">
    <source>
        <dbReference type="ARBA" id="ARBA00022840"/>
    </source>
</evidence>
<evidence type="ECO:0000313" key="12">
    <source>
        <dbReference type="EMBL" id="KAK2171671.1"/>
    </source>
</evidence>